<dbReference type="PANTHER" id="PTHR46082:SF6">
    <property type="entry name" value="AAA+ ATPASE DOMAIN-CONTAINING PROTEIN-RELATED"/>
    <property type="match status" value="1"/>
</dbReference>
<dbReference type="InterPro" id="IPR027417">
    <property type="entry name" value="P-loop_NTPase"/>
</dbReference>
<dbReference type="GO" id="GO:0043531">
    <property type="term" value="F:ADP binding"/>
    <property type="evidence" value="ECO:0007669"/>
    <property type="project" value="InterPro"/>
</dbReference>
<dbReference type="EMBL" id="BOPG01000023">
    <property type="protein sequence ID" value="GIJ56171.1"/>
    <property type="molecule type" value="Genomic_DNA"/>
</dbReference>
<proteinExistence type="predicted"/>
<dbReference type="NCBIfam" id="NF040586">
    <property type="entry name" value="FxSxx_TPR"/>
    <property type="match status" value="1"/>
</dbReference>
<evidence type="ECO:0000259" key="2">
    <source>
        <dbReference type="Pfam" id="PF00931"/>
    </source>
</evidence>
<dbReference type="Gene3D" id="3.40.50.300">
    <property type="entry name" value="P-loop containing nucleotide triphosphate hydrolases"/>
    <property type="match status" value="1"/>
</dbReference>
<dbReference type="Proteomes" id="UP000612585">
    <property type="component" value="Unassembled WGS sequence"/>
</dbReference>
<dbReference type="PANTHER" id="PTHR46082">
    <property type="entry name" value="ATP/GTP-BINDING PROTEIN-RELATED"/>
    <property type="match status" value="1"/>
</dbReference>
<feature type="domain" description="NB-ARC" evidence="2">
    <location>
        <begin position="44"/>
        <end position="194"/>
    </location>
</feature>
<keyword evidence="4" id="KW-1185">Reference proteome</keyword>
<dbReference type="InterPro" id="IPR053137">
    <property type="entry name" value="NLR-like"/>
</dbReference>
<dbReference type="RefSeq" id="WP_203994010.1">
    <property type="nucleotide sequence ID" value="NZ_BOPG01000023.1"/>
</dbReference>
<dbReference type="Pfam" id="PF13424">
    <property type="entry name" value="TPR_12"/>
    <property type="match status" value="2"/>
</dbReference>
<evidence type="ECO:0000313" key="3">
    <source>
        <dbReference type="EMBL" id="GIJ56171.1"/>
    </source>
</evidence>
<dbReference type="Pfam" id="PF13374">
    <property type="entry name" value="TPR_10"/>
    <property type="match status" value="1"/>
</dbReference>
<dbReference type="InterPro" id="IPR002182">
    <property type="entry name" value="NB-ARC"/>
</dbReference>
<dbReference type="SUPFAM" id="SSF48452">
    <property type="entry name" value="TPR-like"/>
    <property type="match status" value="2"/>
</dbReference>
<name>A0A8J4DZY1_9ACTN</name>
<dbReference type="Gene3D" id="1.25.40.10">
    <property type="entry name" value="Tetratricopeptide repeat domain"/>
    <property type="match status" value="3"/>
</dbReference>
<gene>
    <name evidence="3" type="ORF">Vau01_036870</name>
</gene>
<dbReference type="AlphaFoldDB" id="A0A8J4DZY1"/>
<accession>A0A8J4DZY1</accession>
<comment type="caution">
    <text evidence="3">The sequence shown here is derived from an EMBL/GenBank/DDBJ whole genome shotgun (WGS) entry which is preliminary data.</text>
</comment>
<protein>
    <recommendedName>
        <fullName evidence="2">NB-ARC domain-containing protein</fullName>
    </recommendedName>
</protein>
<evidence type="ECO:0000313" key="4">
    <source>
        <dbReference type="Proteomes" id="UP000612585"/>
    </source>
</evidence>
<reference evidence="3" key="1">
    <citation type="submission" date="2021-01" db="EMBL/GenBank/DDBJ databases">
        <title>Whole genome shotgun sequence of Virgisporangium aurantiacum NBRC 16421.</title>
        <authorList>
            <person name="Komaki H."/>
            <person name="Tamura T."/>
        </authorList>
    </citation>
    <scope>NUCLEOTIDE SEQUENCE</scope>
    <source>
        <strain evidence="3">NBRC 16421</strain>
    </source>
</reference>
<organism evidence="3 4">
    <name type="scientific">Virgisporangium aurantiacum</name>
    <dbReference type="NCBI Taxonomy" id="175570"/>
    <lineage>
        <taxon>Bacteria</taxon>
        <taxon>Bacillati</taxon>
        <taxon>Actinomycetota</taxon>
        <taxon>Actinomycetes</taxon>
        <taxon>Micromonosporales</taxon>
        <taxon>Micromonosporaceae</taxon>
        <taxon>Virgisporangium</taxon>
    </lineage>
</organism>
<dbReference type="InterPro" id="IPR011990">
    <property type="entry name" value="TPR-like_helical_dom_sf"/>
</dbReference>
<dbReference type="SUPFAM" id="SSF52540">
    <property type="entry name" value="P-loop containing nucleoside triphosphate hydrolases"/>
    <property type="match status" value="1"/>
</dbReference>
<evidence type="ECO:0000256" key="1">
    <source>
        <dbReference type="SAM" id="MobiDB-lite"/>
    </source>
</evidence>
<feature type="region of interest" description="Disordered" evidence="1">
    <location>
        <begin position="827"/>
        <end position="848"/>
    </location>
</feature>
<dbReference type="Pfam" id="PF00931">
    <property type="entry name" value="NB-ARC"/>
    <property type="match status" value="1"/>
</dbReference>
<sequence>MTDAQTPRAATTATVAHTDPLRIWAGVPLRNSSFTGREILLSTLRQALDQQSKASVLPHALHGLGGVGKTQLAVEFAYRYADRYDVVWWIPAENQTLVLQSLRDLGRRLGTPETASLQQAARLVLDRLASSRLRWLLIYDNANDPDDVVNFIPSGGGHIILTSRNQTWSELWDPIKVDVFDRDESVELVCKRGSEVSSAEAEQLAIRLDDLPLALDQAAACQAATGMPISQYLIRLDEHIQALSPPEKPRSSRTTVAALVRLTLEQLRIKSPAASELLEMFAFLGAEPISRSLLHKGRDAPVSSALGAALRSQAGLNGAIQELKRYGIANFDAVRRIQVHRLFQLVLRDQIGAEALARSRENVHQVLASANPGYPEDEKTWDGHAEIGPHIVPAGLVDSDVAGARQVVIDQATYLRLIGDLDGSRRLAENAVDVWRKAENLTGLGADGELTLLAGHTLAIALRLLGFNERARALAEDIYQRMRNSSELGPDHDHTLAAAAGVPPNLRVAGLFREALEQDRASADRYRRKFDEDDPETLGAQNNVAVDLRMLSDFPAAYEIDKAAVHAWQQTVSENDNRLLFAQTNLARDLYGLGRYGEALALQQRILVPFRQQRGPRHQDVLLAERTLAMTLRKVGRYAEALTAAEQHHDDTVDRYGAEHEHSLAAAMTLANSLRAAGEVRRADALATDAVDRYQRVFGEDHPLTLSAAVNHAIVLRALGKRDRARQLDEDNYPRMRDTLGHQHGYVLCALNGLALDHALVGDRAGARELFDEALTVSRDFRGPRHPYTLACAVNAALAVADDDAEADLARLGQAVAGLAEVLGPEHPETRAAQQRSWAECDIEPPPT</sequence>